<dbReference type="STRING" id="375175.AYR53_10075"/>
<evidence type="ECO:0000313" key="13">
    <source>
        <dbReference type="EMBL" id="ANK63075.1"/>
    </source>
</evidence>
<dbReference type="KEGG" id="lbt:AYR52_03240"/>
<dbReference type="EMBL" id="CP014873">
    <property type="protein sequence ID" value="ANK63075.1"/>
    <property type="molecule type" value="Genomic_DNA"/>
</dbReference>
<dbReference type="NCBIfam" id="NF003781">
    <property type="entry name" value="PRK05371.1-2"/>
    <property type="match status" value="1"/>
</dbReference>
<dbReference type="InterPro" id="IPR036313">
    <property type="entry name" value="PepX_N_dom_sf"/>
</dbReference>
<name>A0A192H3X6_9LACO</name>
<dbReference type="SMART" id="SM00939">
    <property type="entry name" value="PepX_C"/>
    <property type="match status" value="1"/>
</dbReference>
<dbReference type="Gene3D" id="3.40.50.1820">
    <property type="entry name" value="alpha/beta hydrolase"/>
    <property type="match status" value="1"/>
</dbReference>
<dbReference type="RefSeq" id="WP_068223783.1">
    <property type="nucleotide sequence ID" value="NZ_CP014623.1"/>
</dbReference>
<dbReference type="InterPro" id="IPR008979">
    <property type="entry name" value="Galactose-bd-like_sf"/>
</dbReference>
<dbReference type="InterPro" id="IPR000383">
    <property type="entry name" value="Xaa-Pro-like_dom"/>
</dbReference>
<comment type="similarity">
    <text evidence="3">Belongs to the peptidase S15 family.</text>
</comment>
<dbReference type="SUPFAM" id="SSF53474">
    <property type="entry name" value="alpha/beta-Hydrolases"/>
    <property type="match status" value="1"/>
</dbReference>
<dbReference type="Pfam" id="PF09168">
    <property type="entry name" value="PepX_N"/>
    <property type="match status" value="1"/>
</dbReference>
<comment type="catalytic activity">
    <reaction evidence="1">
        <text>Hydrolyzes Xaa-Pro-|- bonds to release unblocked, N-terminal dipeptides from substrates including Ala-Pro-|-p-nitroanilide and (sequentially) Tyr-Pro-|-Phe-Pro-|-Gly-Pro-|-Ile.</text>
        <dbReference type="EC" id="3.4.14.11"/>
    </reaction>
</comment>
<evidence type="ECO:0000256" key="7">
    <source>
        <dbReference type="ARBA" id="ARBA00022438"/>
    </source>
</evidence>
<accession>A0A192H3X6</accession>
<keyword evidence="8" id="KW-0645">Protease</keyword>
<dbReference type="EC" id="3.4.14.11" evidence="5"/>
<evidence type="ECO:0000256" key="3">
    <source>
        <dbReference type="ARBA" id="ARBA00010819"/>
    </source>
</evidence>
<protein>
    <recommendedName>
        <fullName evidence="6">Xaa-Pro dipeptidyl-peptidase</fullName>
        <ecNumber evidence="5">3.4.14.11</ecNumber>
    </recommendedName>
    <alternativeName>
        <fullName evidence="12">X-Pro dipeptidyl-peptidase</fullName>
    </alternativeName>
    <alternativeName>
        <fullName evidence="11">X-prolyl-dipeptidyl aminopeptidase</fullName>
    </alternativeName>
</protein>
<keyword evidence="9" id="KW-0378">Hydrolase</keyword>
<evidence type="ECO:0000256" key="6">
    <source>
        <dbReference type="ARBA" id="ARBA00014682"/>
    </source>
</evidence>
<organism evidence="13 14">
    <name type="scientific">Loigolactobacillus backii</name>
    <dbReference type="NCBI Taxonomy" id="375175"/>
    <lineage>
        <taxon>Bacteria</taxon>
        <taxon>Bacillati</taxon>
        <taxon>Bacillota</taxon>
        <taxon>Bacilli</taxon>
        <taxon>Lactobacillales</taxon>
        <taxon>Lactobacillaceae</taxon>
        <taxon>Loigolactobacillus</taxon>
    </lineage>
</organism>
<dbReference type="SMART" id="SM00940">
    <property type="entry name" value="PepX_N"/>
    <property type="match status" value="1"/>
</dbReference>
<dbReference type="GO" id="GO:0008239">
    <property type="term" value="F:dipeptidyl-peptidase activity"/>
    <property type="evidence" value="ECO:0007669"/>
    <property type="project" value="UniProtKB-EC"/>
</dbReference>
<dbReference type="SUPFAM" id="SSF81761">
    <property type="entry name" value="X-Prolyl dipeptidyl aminopeptidase PepX, N-terminal domain"/>
    <property type="match status" value="1"/>
</dbReference>
<evidence type="ECO:0000256" key="2">
    <source>
        <dbReference type="ARBA" id="ARBA00003997"/>
    </source>
</evidence>
<dbReference type="GO" id="GO:0008236">
    <property type="term" value="F:serine-type peptidase activity"/>
    <property type="evidence" value="ECO:0007669"/>
    <property type="project" value="UniProtKB-KW"/>
</dbReference>
<dbReference type="SUPFAM" id="SSF49785">
    <property type="entry name" value="Galactose-binding domain-like"/>
    <property type="match status" value="1"/>
</dbReference>
<comment type="function">
    <text evidence="2">Removes N-terminal dipeptides sequentially from polypeptides having unsubstituted N-termini provided that the penultimate residue is proline.</text>
</comment>
<dbReference type="GO" id="GO:0006508">
    <property type="term" value="P:proteolysis"/>
    <property type="evidence" value="ECO:0007669"/>
    <property type="project" value="UniProtKB-KW"/>
</dbReference>
<dbReference type="InterPro" id="IPR008252">
    <property type="entry name" value="Pept_S15_Xpro"/>
</dbReference>
<dbReference type="GeneID" id="42982603"/>
<dbReference type="Pfam" id="PF08530">
    <property type="entry name" value="PepX_C"/>
    <property type="match status" value="1"/>
</dbReference>
<evidence type="ECO:0000256" key="11">
    <source>
        <dbReference type="ARBA" id="ARBA00030045"/>
    </source>
</evidence>
<comment type="subunit">
    <text evidence="4">Homodimer.</text>
</comment>
<dbReference type="Gene3D" id="2.60.120.260">
    <property type="entry name" value="Galactose-binding domain-like"/>
    <property type="match status" value="1"/>
</dbReference>
<evidence type="ECO:0000256" key="5">
    <source>
        <dbReference type="ARBA" id="ARBA00012463"/>
    </source>
</evidence>
<dbReference type="OrthoDB" id="319764at2"/>
<sequence length="803" mass="91215">MKINQFAQITVPQETMVHELLAIKFIDANFFKRPLQDNLIHFFNQVFPDCYTATTKKAACANLLATSVFTVTDLLDQAKPFNNQIFYNIALQLLGFHPKTDFKLNSPLEFMRQTKLAFNEPAVFDNQALLKNSYLLLTTHTRFGVTFLDDLANRGYFKDFQSKENPHPLTFNGKMQPVFDPNQVVKEVVYVESSLDTDQDGHRDLLETTIFRPRETNQGLKMPVLYTANPYYKGMNDVTDYLHSVDQEISPKTPSNTDYAAINYSEPTTQLPEEMPVNSESQTAERYGDEPSFYSLNDYFLPRGFVNVYAGGIGTRGSDGIRTCGSPAETESTIAIIQWLHGDRKAFTNRTDGIVIKAWWCNGNVAMTGKSYLGTLATAAATTGVAGLKTVISEAAISSWYDYYRDNGLVVAPIDCQGEDADVLAELCFSRQMDAGDYTQVKTIFQQNLAALAKDQDRVTGNYNHFWDERNYRRNLSNVKADMVMVHGLNDWNVKPRNVEKLWAGLRGQNISRKLFLHQGKHIYMNNMPSIDFTDMMNLWLSYELYGVVNHAKEILPNVTIQDNLTPETWTPQHDWSRIDQKLTLYHLTTKDLTTTKPTSAASLSFKDDGLEQFKQTNGDEHQWQQQLLTADGPYQNNRICLKTAPFKQTQIIDGKPTVTLQAAVDQPTGLLSVMLVDYGVAKRLTEVPTVLERSGYKLGYNWKSDDLVEFTTQAQTTPFKLITKGHINLQNRQQPFKNEEVIPNEFYTVHFELQPTRFHLAAGHQLGLVVYATDMGMTLRSPKKANYILDLNASQLEIPFRK</sequence>
<reference evidence="13 14" key="1">
    <citation type="submission" date="2016-03" db="EMBL/GenBank/DDBJ databases">
        <title>Pediococcus and Lactobacillus from brewery environment - whole genome sequencing and assembly.</title>
        <authorList>
            <person name="Behr J."/>
            <person name="Geissler A.J."/>
            <person name="Vogel R.F."/>
        </authorList>
    </citation>
    <scope>NUCLEOTIDE SEQUENCE [LARGE SCALE GENOMIC DNA]</scope>
    <source>
        <strain evidence="13 14">TMW 1.1989</strain>
    </source>
</reference>
<dbReference type="Pfam" id="PF02129">
    <property type="entry name" value="Peptidase_S15"/>
    <property type="match status" value="1"/>
</dbReference>
<evidence type="ECO:0000256" key="9">
    <source>
        <dbReference type="ARBA" id="ARBA00022801"/>
    </source>
</evidence>
<dbReference type="InterPro" id="IPR029058">
    <property type="entry name" value="AB_hydrolase_fold"/>
</dbReference>
<dbReference type="InterPro" id="IPR013736">
    <property type="entry name" value="Xaa-Pro_dipept_C"/>
</dbReference>
<evidence type="ECO:0000313" key="14">
    <source>
        <dbReference type="Proteomes" id="UP000078582"/>
    </source>
</evidence>
<dbReference type="Gene3D" id="1.10.246.70">
    <property type="match status" value="1"/>
</dbReference>
<dbReference type="GO" id="GO:0004177">
    <property type="term" value="F:aminopeptidase activity"/>
    <property type="evidence" value="ECO:0007669"/>
    <property type="project" value="UniProtKB-KW"/>
</dbReference>
<keyword evidence="14" id="KW-1185">Reference proteome</keyword>
<proteinExistence type="inferred from homology"/>
<keyword evidence="10" id="KW-0720">Serine protease</keyword>
<dbReference type="Proteomes" id="UP000078582">
    <property type="component" value="Chromosome"/>
</dbReference>
<dbReference type="PRINTS" id="PR00923">
    <property type="entry name" value="LACTOPTASE"/>
</dbReference>
<evidence type="ECO:0000256" key="12">
    <source>
        <dbReference type="ARBA" id="ARBA00031951"/>
    </source>
</evidence>
<evidence type="ECO:0000256" key="8">
    <source>
        <dbReference type="ARBA" id="ARBA00022670"/>
    </source>
</evidence>
<gene>
    <name evidence="13" type="ORF">AYR53_10075</name>
</gene>
<dbReference type="InterPro" id="IPR015251">
    <property type="entry name" value="PepX_N_dom"/>
</dbReference>
<dbReference type="AlphaFoldDB" id="A0A192H3X6"/>
<evidence type="ECO:0000256" key="4">
    <source>
        <dbReference type="ARBA" id="ARBA00011738"/>
    </source>
</evidence>
<evidence type="ECO:0000256" key="10">
    <source>
        <dbReference type="ARBA" id="ARBA00022825"/>
    </source>
</evidence>
<keyword evidence="7" id="KW-0031">Aminopeptidase</keyword>
<evidence type="ECO:0000256" key="1">
    <source>
        <dbReference type="ARBA" id="ARBA00000123"/>
    </source>
</evidence>